<reference evidence="2" key="1">
    <citation type="submission" date="2018-02" db="EMBL/GenBank/DDBJ databases">
        <title>Genome sequence of Desulfocucumis palustris strain NAW-5.</title>
        <authorList>
            <person name="Watanabe M."/>
            <person name="Kojima H."/>
            <person name="Fukui M."/>
        </authorList>
    </citation>
    <scope>NUCLEOTIDE SEQUENCE [LARGE SCALE GENOMIC DNA]</scope>
    <source>
        <strain evidence="2">NAW-5</strain>
    </source>
</reference>
<proteinExistence type="predicted"/>
<sequence>MNITRHAKKRYRERINSDTENIEQEIIDCYEKAVAVYEEGVNGDSKEFLVHENVLFVYTPVTDTIITVIDINFGFSESVNMELCRLQLERVLSLKERLSSEKSKASKVYEKFDKKITVIDGEIDLLQKKLEAIQAKRELILASKTKIFKNVQSTEKEYIAEAKRLVYSTSFRVEELNVKHA</sequence>
<organism evidence="1 2">
    <name type="scientific">Desulfocucumis palustris</name>
    <dbReference type="NCBI Taxonomy" id="1898651"/>
    <lineage>
        <taxon>Bacteria</taxon>
        <taxon>Bacillati</taxon>
        <taxon>Bacillota</taxon>
        <taxon>Clostridia</taxon>
        <taxon>Eubacteriales</taxon>
        <taxon>Desulfocucumaceae</taxon>
        <taxon>Desulfocucumis</taxon>
    </lineage>
</organism>
<dbReference type="AlphaFoldDB" id="A0A2L2XD86"/>
<keyword evidence="2" id="KW-1185">Reference proteome</keyword>
<evidence type="ECO:0000313" key="2">
    <source>
        <dbReference type="Proteomes" id="UP000239549"/>
    </source>
</evidence>
<evidence type="ECO:0000313" key="1">
    <source>
        <dbReference type="EMBL" id="GBF34120.1"/>
    </source>
</evidence>
<dbReference type="RefSeq" id="WP_104372419.1">
    <property type="nucleotide sequence ID" value="NZ_BFAV01000127.1"/>
</dbReference>
<accession>A0A2L2XD86</accession>
<protein>
    <submittedName>
        <fullName evidence="1">Uncharacterized protein</fullName>
    </submittedName>
</protein>
<name>A0A2L2XD86_9FIRM</name>
<dbReference type="Proteomes" id="UP000239549">
    <property type="component" value="Unassembled WGS sequence"/>
</dbReference>
<dbReference type="EMBL" id="BFAV01000127">
    <property type="protein sequence ID" value="GBF34120.1"/>
    <property type="molecule type" value="Genomic_DNA"/>
</dbReference>
<gene>
    <name evidence="1" type="ORF">DCCM_3232</name>
</gene>
<comment type="caution">
    <text evidence="1">The sequence shown here is derived from an EMBL/GenBank/DDBJ whole genome shotgun (WGS) entry which is preliminary data.</text>
</comment>